<dbReference type="EMBL" id="AJXZ01000035">
    <property type="protein sequence ID" value="EIM73817.1"/>
    <property type="molecule type" value="Genomic_DNA"/>
</dbReference>
<reference evidence="4 5" key="1">
    <citation type="journal article" date="2012" name="J. Bacteriol.">
        <title>Genome Sequence of Nitratireductor aquibiodomus Strain RA22.</title>
        <authorList>
            <person name="Singh A."/>
            <person name="Jangir P.K."/>
            <person name="Kumari C."/>
            <person name="Sharma R."/>
        </authorList>
    </citation>
    <scope>NUCLEOTIDE SEQUENCE [LARGE SCALE GENOMIC DNA]</scope>
    <source>
        <strain evidence="4 5">RA22</strain>
    </source>
</reference>
<evidence type="ECO:0000259" key="3">
    <source>
        <dbReference type="Pfam" id="PF02826"/>
    </source>
</evidence>
<feature type="domain" description="D-isomer specific 2-hydroxyacid dehydrogenase NAD-binding" evidence="3">
    <location>
        <begin position="106"/>
        <end position="281"/>
    </location>
</feature>
<dbReference type="InterPro" id="IPR036291">
    <property type="entry name" value="NAD(P)-bd_dom_sf"/>
</dbReference>
<dbReference type="Pfam" id="PF02826">
    <property type="entry name" value="2-Hacid_dh_C"/>
    <property type="match status" value="1"/>
</dbReference>
<dbReference type="GO" id="GO:0016616">
    <property type="term" value="F:oxidoreductase activity, acting on the CH-OH group of donors, NAD or NADP as acceptor"/>
    <property type="evidence" value="ECO:0007669"/>
    <property type="project" value="UniProtKB-ARBA"/>
</dbReference>
<comment type="caution">
    <text evidence="4">The sequence shown here is derived from an EMBL/GenBank/DDBJ whole genome shotgun (WGS) entry which is preliminary data.</text>
</comment>
<proteinExistence type="predicted"/>
<protein>
    <submittedName>
        <fullName evidence="4">D-isomer specific 2-hydroxyacid dehydrogenase</fullName>
    </submittedName>
</protein>
<organism evidence="4 5">
    <name type="scientific">Nitratireductor aquibiodomus RA22</name>
    <dbReference type="NCBI Taxonomy" id="1189611"/>
    <lineage>
        <taxon>Bacteria</taxon>
        <taxon>Pseudomonadati</taxon>
        <taxon>Pseudomonadota</taxon>
        <taxon>Alphaproteobacteria</taxon>
        <taxon>Hyphomicrobiales</taxon>
        <taxon>Phyllobacteriaceae</taxon>
        <taxon>Nitratireductor</taxon>
    </lineage>
</organism>
<dbReference type="Gene3D" id="3.40.50.720">
    <property type="entry name" value="NAD(P)-binding Rossmann-like Domain"/>
    <property type="match status" value="2"/>
</dbReference>
<dbReference type="PROSITE" id="PS00065">
    <property type="entry name" value="D_2_HYDROXYACID_DH_1"/>
    <property type="match status" value="1"/>
</dbReference>
<keyword evidence="2" id="KW-0520">NAD</keyword>
<evidence type="ECO:0000313" key="4">
    <source>
        <dbReference type="EMBL" id="EIM73817.1"/>
    </source>
</evidence>
<dbReference type="InterPro" id="IPR029752">
    <property type="entry name" value="D-isomer_DH_CS1"/>
</dbReference>
<evidence type="ECO:0000313" key="5">
    <source>
        <dbReference type="Proteomes" id="UP000004622"/>
    </source>
</evidence>
<dbReference type="Proteomes" id="UP000004622">
    <property type="component" value="Unassembled WGS sequence"/>
</dbReference>
<dbReference type="SUPFAM" id="SSF51735">
    <property type="entry name" value="NAD(P)-binding Rossmann-fold domains"/>
    <property type="match status" value="1"/>
</dbReference>
<dbReference type="AlphaFoldDB" id="I5BW65"/>
<gene>
    <name evidence="4" type="ORF">A33O_14070</name>
</gene>
<dbReference type="PANTHER" id="PTHR43333:SF1">
    <property type="entry name" value="D-ISOMER SPECIFIC 2-HYDROXYACID DEHYDROGENASE NAD-BINDING DOMAIN-CONTAINING PROTEIN"/>
    <property type="match status" value="1"/>
</dbReference>
<name>I5BW65_9HYPH</name>
<accession>I5BW65</accession>
<evidence type="ECO:0000256" key="1">
    <source>
        <dbReference type="ARBA" id="ARBA00023002"/>
    </source>
</evidence>
<dbReference type="PANTHER" id="PTHR43333">
    <property type="entry name" value="2-HACID_DH_C DOMAIN-CONTAINING PROTEIN"/>
    <property type="match status" value="1"/>
</dbReference>
<dbReference type="InterPro" id="IPR006140">
    <property type="entry name" value="D-isomer_DH_NAD-bd"/>
</dbReference>
<keyword evidence="1" id="KW-0560">Oxidoreductase</keyword>
<dbReference type="PATRIC" id="fig|1189611.3.peg.2850"/>
<dbReference type="GO" id="GO:0051287">
    <property type="term" value="F:NAD binding"/>
    <property type="evidence" value="ECO:0007669"/>
    <property type="project" value="InterPro"/>
</dbReference>
<evidence type="ECO:0000256" key="2">
    <source>
        <dbReference type="ARBA" id="ARBA00023027"/>
    </source>
</evidence>
<dbReference type="SUPFAM" id="SSF52283">
    <property type="entry name" value="Formate/glycerate dehydrogenase catalytic domain-like"/>
    <property type="match status" value="1"/>
</dbReference>
<dbReference type="CDD" id="cd12164">
    <property type="entry name" value="GDH_like_2"/>
    <property type="match status" value="1"/>
</dbReference>
<dbReference type="STRING" id="204799.GCA_001696575_03079"/>
<sequence>MSTPERGRVLLSVTGFNPQRWYDLLSKERDVVLEPDGAEDPSIDYAVVWKHQKGALAKLPNLKVIFSIGAGVDHIFADDQVPDVPIVRVVAENLTQYMCEYVTWRVLDHHRQGAVYREQQVRKVWHEPRQPPANEVSVGIMGLGQLGTRAAQALRAVGFSVNGWSRTPKDIDGVKGFHGEDGLTPFLNATDILVVLLPLTPATHGIVNHSLLSRLRQDGPLGGPCLINAGRGGLQRETDILKALEEGVLKEASLDVFEREPLAPESPLWSHPRVFVTPHAAATSDPAHLVPPMLRQMDAFESGKHWKTSSTARPGIRARTLRPAVMRRAAIEPLNPLDGIFQRFTRHRHRVAVGVKHHLVIQHDRHMAFPENEVATAESGLIGLNHGADARGLHVGITQDGSSGHAHGKLHQTGTVNTEAACPTPQIGCVQKGFCDRDIVLMMYV</sequence>